<keyword evidence="2 3" id="KW-0472">Membrane</keyword>
<dbReference type="GO" id="GO:0009847">
    <property type="term" value="P:spore germination"/>
    <property type="evidence" value="ECO:0007669"/>
    <property type="project" value="InterPro"/>
</dbReference>
<name>A0A7D4BJ34_9BACL</name>
<organism evidence="4 5">
    <name type="scientific">Kroppenstedtia pulmonis</name>
    <dbReference type="NCBI Taxonomy" id="1380685"/>
    <lineage>
        <taxon>Bacteria</taxon>
        <taxon>Bacillati</taxon>
        <taxon>Bacillota</taxon>
        <taxon>Bacilli</taxon>
        <taxon>Bacillales</taxon>
        <taxon>Thermoactinomycetaceae</taxon>
        <taxon>Kroppenstedtia</taxon>
    </lineage>
</organism>
<sequence length="479" mass="54317">MSRRERIAYVEDQFFHTGDLKQREIQVNNMEGTILYLDPLTDNKLLQSAVLDPLTSHPDQDPKEILLSVDIKQETDLTKGIEGLTNGKSLLISEGKQKFFLLGTEKVYKRDINEPANEGVVRGPHDGFTEVLNINLYSIRKRVKNSDLTIRFHEVGNMTKTKIAVVFMKSLVNPELVREVEKRIQSISADMVMTPGFLQEYTEDNSFSPFPQQLNTERPDRVVANIMEGRVAVLADGDPTALIKPVTLFAFYQSPDDYYNRWIVSSFVRLIRLVSFFIAFLLPAAYIATVAFHPVILPLELIFTIKGSLERIPFPPMVEALLIELIFELLREAGIRMPSRVGQTIGIVGGLVIGDAIVRAGLVSYTMIIVVSLTAIASFLVPSNEMSTAIRVLRFPLMLAAALFGYVGITLGVMFTFIHLCKLESFGTPYLSPIAPFRLRDWKDTFVRFPAWKLNRRSSETHPQKMRQEYLSREWEAHD</sequence>
<dbReference type="InterPro" id="IPR050768">
    <property type="entry name" value="UPF0353/GerABKA_families"/>
</dbReference>
<dbReference type="EMBL" id="CP048104">
    <property type="protein sequence ID" value="QKG85935.1"/>
    <property type="molecule type" value="Genomic_DNA"/>
</dbReference>
<dbReference type="PANTHER" id="PTHR22550:SF5">
    <property type="entry name" value="LEUCINE ZIPPER PROTEIN 4"/>
    <property type="match status" value="1"/>
</dbReference>
<reference evidence="4 5" key="1">
    <citation type="submission" date="2020-01" db="EMBL/GenBank/DDBJ databases">
        <authorList>
            <person name="Gulvik C.A."/>
            <person name="Batra D.G."/>
        </authorList>
    </citation>
    <scope>NUCLEOTIDE SEQUENCE [LARGE SCALE GENOMIC DNA]</scope>
    <source>
        <strain evidence="4 5">W9323</strain>
    </source>
</reference>
<proteinExistence type="inferred from homology"/>
<dbReference type="PANTHER" id="PTHR22550">
    <property type="entry name" value="SPORE GERMINATION PROTEIN"/>
    <property type="match status" value="1"/>
</dbReference>
<comment type="similarity">
    <text evidence="1">Belongs to the GerABKA family.</text>
</comment>
<dbReference type="GO" id="GO:0016020">
    <property type="term" value="C:membrane"/>
    <property type="evidence" value="ECO:0007669"/>
    <property type="project" value="InterPro"/>
</dbReference>
<dbReference type="Proteomes" id="UP000503088">
    <property type="component" value="Chromosome"/>
</dbReference>
<dbReference type="Pfam" id="PF03323">
    <property type="entry name" value="GerA"/>
    <property type="match status" value="1"/>
</dbReference>
<keyword evidence="5" id="KW-1185">Reference proteome</keyword>
<keyword evidence="3" id="KW-0812">Transmembrane</keyword>
<gene>
    <name evidence="4" type="ORF">GXN76_06480</name>
</gene>
<evidence type="ECO:0000256" key="3">
    <source>
        <dbReference type="SAM" id="Phobius"/>
    </source>
</evidence>
<dbReference type="InterPro" id="IPR004995">
    <property type="entry name" value="Spore_Ger"/>
</dbReference>
<keyword evidence="3" id="KW-1133">Transmembrane helix</keyword>
<evidence type="ECO:0000256" key="2">
    <source>
        <dbReference type="ARBA" id="ARBA00023136"/>
    </source>
</evidence>
<dbReference type="AlphaFoldDB" id="A0A7D4BJ34"/>
<evidence type="ECO:0000313" key="5">
    <source>
        <dbReference type="Proteomes" id="UP000503088"/>
    </source>
</evidence>
<feature type="transmembrane region" description="Helical" evidence="3">
    <location>
        <begin position="395"/>
        <end position="418"/>
    </location>
</feature>
<evidence type="ECO:0000313" key="4">
    <source>
        <dbReference type="EMBL" id="QKG85935.1"/>
    </source>
</evidence>
<dbReference type="KEGG" id="kpul:GXN76_06480"/>
<feature type="transmembrane region" description="Helical" evidence="3">
    <location>
        <begin position="364"/>
        <end position="383"/>
    </location>
</feature>
<accession>A0A7D4BJ34</accession>
<dbReference type="PIRSF" id="PIRSF005690">
    <property type="entry name" value="GerBA"/>
    <property type="match status" value="1"/>
</dbReference>
<protein>
    <submittedName>
        <fullName evidence="4">Spore germination protein</fullName>
    </submittedName>
</protein>
<evidence type="ECO:0000256" key="1">
    <source>
        <dbReference type="ARBA" id="ARBA00005278"/>
    </source>
</evidence>
<feature type="transmembrane region" description="Helical" evidence="3">
    <location>
        <begin position="270"/>
        <end position="292"/>
    </location>
</feature>